<dbReference type="InterPro" id="IPR050366">
    <property type="entry name" value="BP-dependent_transpt_permease"/>
</dbReference>
<comment type="similarity">
    <text evidence="7">Belongs to the binding-protein-dependent transport system permease family.</text>
</comment>
<dbReference type="PROSITE" id="PS50928">
    <property type="entry name" value="ABC_TM1"/>
    <property type="match status" value="1"/>
</dbReference>
<proteinExistence type="inferred from homology"/>
<evidence type="ECO:0000256" key="3">
    <source>
        <dbReference type="ARBA" id="ARBA00022475"/>
    </source>
</evidence>
<evidence type="ECO:0000313" key="10">
    <source>
        <dbReference type="Proteomes" id="UP000183945"/>
    </source>
</evidence>
<feature type="transmembrane region" description="Helical" evidence="7">
    <location>
        <begin position="23"/>
        <end position="44"/>
    </location>
</feature>
<dbReference type="Proteomes" id="UP000183945">
    <property type="component" value="Unassembled WGS sequence"/>
</dbReference>
<dbReference type="CDD" id="cd06261">
    <property type="entry name" value="TM_PBP2"/>
    <property type="match status" value="1"/>
</dbReference>
<evidence type="ECO:0000313" key="9">
    <source>
        <dbReference type="EMBL" id="SHF44136.1"/>
    </source>
</evidence>
<name>A0A1M5BP17_SALEC</name>
<feature type="transmembrane region" description="Helical" evidence="7">
    <location>
        <begin position="249"/>
        <end position="268"/>
    </location>
</feature>
<comment type="subcellular location">
    <subcellularLocation>
        <location evidence="1 7">Cell membrane</location>
        <topology evidence="1 7">Multi-pass membrane protein</topology>
    </subcellularLocation>
</comment>
<feature type="domain" description="ABC transmembrane type-1" evidence="8">
    <location>
        <begin position="83"/>
        <end position="272"/>
    </location>
</feature>
<feature type="transmembrane region" description="Helical" evidence="7">
    <location>
        <begin position="85"/>
        <end position="110"/>
    </location>
</feature>
<sequence>MTEAISKYWPLKRSGKRNRRKRALVFSGIAVALFLLLIASGFLIGQEGLRVNFDGAFSAPSLAHPFGTDWLGRDMFIRTVKGLALSFWVGLLAAFISAVIALLLSLLLLVNKTLDSLVTGLIDLFLAVPHIVSLILISFMLGGGLYGVVIAVALTHWPRLARLLRAEIMQIKNTEYIAVSRNLGKSWFWIAKHHILPHLIPQLAIGFILMFPHAILHEASITFLGFGLSSEQPAIGIILSEAMGYLSSGMWWLAVFPGLMLLLMVAVFDNLGRNLRKVFDPLKGQKQ</sequence>
<evidence type="ECO:0000256" key="7">
    <source>
        <dbReference type="RuleBase" id="RU363032"/>
    </source>
</evidence>
<keyword evidence="10" id="KW-1185">Reference proteome</keyword>
<dbReference type="PANTHER" id="PTHR43386">
    <property type="entry name" value="OLIGOPEPTIDE TRANSPORT SYSTEM PERMEASE PROTEIN APPC"/>
    <property type="match status" value="1"/>
</dbReference>
<evidence type="ECO:0000259" key="8">
    <source>
        <dbReference type="PROSITE" id="PS50928"/>
    </source>
</evidence>
<dbReference type="PANTHER" id="PTHR43386:SF23">
    <property type="entry name" value="ABC TRANSPORTER"/>
    <property type="match status" value="1"/>
</dbReference>
<accession>A0A1M5BP17</accession>
<dbReference type="GO" id="GO:0005886">
    <property type="term" value="C:plasma membrane"/>
    <property type="evidence" value="ECO:0007669"/>
    <property type="project" value="UniProtKB-SubCell"/>
</dbReference>
<dbReference type="Pfam" id="PF00528">
    <property type="entry name" value="BPD_transp_1"/>
    <property type="match status" value="1"/>
</dbReference>
<dbReference type="OrthoDB" id="9783218at2"/>
<evidence type="ECO:0000256" key="4">
    <source>
        <dbReference type="ARBA" id="ARBA00022692"/>
    </source>
</evidence>
<feature type="transmembrane region" description="Helical" evidence="7">
    <location>
        <begin position="195"/>
        <end position="216"/>
    </location>
</feature>
<evidence type="ECO:0000256" key="6">
    <source>
        <dbReference type="ARBA" id="ARBA00023136"/>
    </source>
</evidence>
<dbReference type="EMBL" id="FQVT01000001">
    <property type="protein sequence ID" value="SHF44136.1"/>
    <property type="molecule type" value="Genomic_DNA"/>
</dbReference>
<protein>
    <submittedName>
        <fullName evidence="9">Peptide/nickel transport system permease protein</fullName>
    </submittedName>
</protein>
<keyword evidence="3" id="KW-1003">Cell membrane</keyword>
<evidence type="ECO:0000256" key="2">
    <source>
        <dbReference type="ARBA" id="ARBA00022448"/>
    </source>
</evidence>
<keyword evidence="5 7" id="KW-1133">Transmembrane helix</keyword>
<organism evidence="9 10">
    <name type="scientific">Salegentibacter echinorum</name>
    <dbReference type="NCBI Taxonomy" id="1073325"/>
    <lineage>
        <taxon>Bacteria</taxon>
        <taxon>Pseudomonadati</taxon>
        <taxon>Bacteroidota</taxon>
        <taxon>Flavobacteriia</taxon>
        <taxon>Flavobacteriales</taxon>
        <taxon>Flavobacteriaceae</taxon>
        <taxon>Salegentibacter</taxon>
    </lineage>
</organism>
<evidence type="ECO:0000256" key="1">
    <source>
        <dbReference type="ARBA" id="ARBA00004651"/>
    </source>
</evidence>
<dbReference type="STRING" id="1073325.SAMN05444483_101117"/>
<dbReference type="InterPro" id="IPR000515">
    <property type="entry name" value="MetI-like"/>
</dbReference>
<keyword evidence="2 7" id="KW-0813">Transport</keyword>
<dbReference type="GO" id="GO:0055085">
    <property type="term" value="P:transmembrane transport"/>
    <property type="evidence" value="ECO:0007669"/>
    <property type="project" value="InterPro"/>
</dbReference>
<keyword evidence="6 7" id="KW-0472">Membrane</keyword>
<dbReference type="RefSeq" id="WP_072875702.1">
    <property type="nucleotide sequence ID" value="NZ_FQVT01000001.1"/>
</dbReference>
<dbReference type="SUPFAM" id="SSF161098">
    <property type="entry name" value="MetI-like"/>
    <property type="match status" value="1"/>
</dbReference>
<keyword evidence="4 7" id="KW-0812">Transmembrane</keyword>
<evidence type="ECO:0000256" key="5">
    <source>
        <dbReference type="ARBA" id="ARBA00022989"/>
    </source>
</evidence>
<reference evidence="10" key="1">
    <citation type="submission" date="2016-11" db="EMBL/GenBank/DDBJ databases">
        <authorList>
            <person name="Varghese N."/>
            <person name="Submissions S."/>
        </authorList>
    </citation>
    <scope>NUCLEOTIDE SEQUENCE [LARGE SCALE GENOMIC DNA]</scope>
    <source>
        <strain evidence="10">DSM 24579</strain>
    </source>
</reference>
<dbReference type="Gene3D" id="1.10.3720.10">
    <property type="entry name" value="MetI-like"/>
    <property type="match status" value="1"/>
</dbReference>
<dbReference type="InterPro" id="IPR035906">
    <property type="entry name" value="MetI-like_sf"/>
</dbReference>
<gene>
    <name evidence="9" type="ORF">SAMN05444483_101117</name>
</gene>
<dbReference type="AlphaFoldDB" id="A0A1M5BP17"/>